<accession>A0A8K0CWZ1</accession>
<dbReference type="InterPro" id="IPR009057">
    <property type="entry name" value="Homeodomain-like_sf"/>
</dbReference>
<sequence>MHITPEKAIQAIVLIENGHSQRIVARRLNLTGAAVRRVCERYEETGSFHHQSGTGRKRCTTERDDRFIVSKSLRNRRLNAVQVQQELREVREVNISQWTVRGRLQESSLISKNPATCPSPL</sequence>
<dbReference type="EMBL" id="VTPC01018806">
    <property type="protein sequence ID" value="KAF2891937.1"/>
    <property type="molecule type" value="Genomic_DNA"/>
</dbReference>
<organism evidence="2 3">
    <name type="scientific">Ignelater luminosus</name>
    <name type="common">Cucubano</name>
    <name type="synonym">Pyrophorus luminosus</name>
    <dbReference type="NCBI Taxonomy" id="2038154"/>
    <lineage>
        <taxon>Eukaryota</taxon>
        <taxon>Metazoa</taxon>
        <taxon>Ecdysozoa</taxon>
        <taxon>Arthropoda</taxon>
        <taxon>Hexapoda</taxon>
        <taxon>Insecta</taxon>
        <taxon>Pterygota</taxon>
        <taxon>Neoptera</taxon>
        <taxon>Endopterygota</taxon>
        <taxon>Coleoptera</taxon>
        <taxon>Polyphaga</taxon>
        <taxon>Elateriformia</taxon>
        <taxon>Elateroidea</taxon>
        <taxon>Elateridae</taxon>
        <taxon>Agrypninae</taxon>
        <taxon>Pyrophorini</taxon>
        <taxon>Ignelater</taxon>
    </lineage>
</organism>
<protein>
    <recommendedName>
        <fullName evidence="4">Paired domain-containing protein</fullName>
    </recommendedName>
</protein>
<dbReference type="Proteomes" id="UP000801492">
    <property type="component" value="Unassembled WGS sequence"/>
</dbReference>
<gene>
    <name evidence="2" type="ORF">ILUMI_14236</name>
</gene>
<dbReference type="AlphaFoldDB" id="A0A8K0CWZ1"/>
<evidence type="ECO:0000256" key="1">
    <source>
        <dbReference type="ARBA" id="ARBA00004123"/>
    </source>
</evidence>
<dbReference type="SUPFAM" id="SSF46689">
    <property type="entry name" value="Homeodomain-like"/>
    <property type="match status" value="1"/>
</dbReference>
<reference evidence="2" key="1">
    <citation type="submission" date="2019-08" db="EMBL/GenBank/DDBJ databases">
        <title>The genome of the North American firefly Photinus pyralis.</title>
        <authorList>
            <consortium name="Photinus pyralis genome working group"/>
            <person name="Fallon T.R."/>
            <person name="Sander Lower S.E."/>
            <person name="Weng J.-K."/>
        </authorList>
    </citation>
    <scope>NUCLEOTIDE SEQUENCE</scope>
    <source>
        <strain evidence="2">TRF0915ILg1</strain>
        <tissue evidence="2">Whole body</tissue>
    </source>
</reference>
<comment type="subcellular location">
    <subcellularLocation>
        <location evidence="1">Nucleus</location>
    </subcellularLocation>
</comment>
<name>A0A8K0CWZ1_IGNLU</name>
<comment type="caution">
    <text evidence="2">The sequence shown here is derived from an EMBL/GenBank/DDBJ whole genome shotgun (WGS) entry which is preliminary data.</text>
</comment>
<evidence type="ECO:0000313" key="2">
    <source>
        <dbReference type="EMBL" id="KAF2891937.1"/>
    </source>
</evidence>
<proteinExistence type="predicted"/>
<dbReference type="GO" id="GO:0005634">
    <property type="term" value="C:nucleus"/>
    <property type="evidence" value="ECO:0007669"/>
    <property type="project" value="UniProtKB-SubCell"/>
</dbReference>
<keyword evidence="3" id="KW-1185">Reference proteome</keyword>
<dbReference type="OrthoDB" id="6759524at2759"/>
<evidence type="ECO:0008006" key="4">
    <source>
        <dbReference type="Google" id="ProtNLM"/>
    </source>
</evidence>
<evidence type="ECO:0000313" key="3">
    <source>
        <dbReference type="Proteomes" id="UP000801492"/>
    </source>
</evidence>
<feature type="non-terminal residue" evidence="2">
    <location>
        <position position="121"/>
    </location>
</feature>